<evidence type="ECO:0000256" key="4">
    <source>
        <dbReference type="ARBA" id="ARBA00023002"/>
    </source>
</evidence>
<keyword evidence="5" id="KW-0732">Signal</keyword>
<protein>
    <recommendedName>
        <fullName evidence="6">FAD-binding PCMH-type domain-containing protein</fullName>
    </recommendedName>
</protein>
<feature type="domain" description="FAD-binding PCMH-type" evidence="6">
    <location>
        <begin position="64"/>
        <end position="237"/>
    </location>
</feature>
<dbReference type="Pfam" id="PF01565">
    <property type="entry name" value="FAD_binding_4"/>
    <property type="match status" value="1"/>
</dbReference>
<dbReference type="InterPro" id="IPR016166">
    <property type="entry name" value="FAD-bd_PCMH"/>
</dbReference>
<dbReference type="InterPro" id="IPR050416">
    <property type="entry name" value="FAD-linked_Oxidoreductase"/>
</dbReference>
<feature type="chain" id="PRO_5042118750" description="FAD-binding PCMH-type domain-containing protein" evidence="5">
    <location>
        <begin position="17"/>
        <end position="507"/>
    </location>
</feature>
<dbReference type="Gene3D" id="3.30.465.10">
    <property type="match status" value="1"/>
</dbReference>
<organism evidence="7 8">
    <name type="scientific">Chaetomium fimeti</name>
    <dbReference type="NCBI Taxonomy" id="1854472"/>
    <lineage>
        <taxon>Eukaryota</taxon>
        <taxon>Fungi</taxon>
        <taxon>Dikarya</taxon>
        <taxon>Ascomycota</taxon>
        <taxon>Pezizomycotina</taxon>
        <taxon>Sordariomycetes</taxon>
        <taxon>Sordariomycetidae</taxon>
        <taxon>Sordariales</taxon>
        <taxon>Chaetomiaceae</taxon>
        <taxon>Chaetomium</taxon>
    </lineage>
</organism>
<dbReference type="Proteomes" id="UP001278766">
    <property type="component" value="Unassembled WGS sequence"/>
</dbReference>
<dbReference type="PANTHER" id="PTHR42973:SF22">
    <property type="entry name" value="FAD-BINDING PCMH-TYPE DOMAIN-CONTAINING PROTEIN-RELATED"/>
    <property type="match status" value="1"/>
</dbReference>
<reference evidence="7" key="2">
    <citation type="submission" date="2023-06" db="EMBL/GenBank/DDBJ databases">
        <authorList>
            <consortium name="Lawrence Berkeley National Laboratory"/>
            <person name="Haridas S."/>
            <person name="Hensen N."/>
            <person name="Bonometti L."/>
            <person name="Westerberg I."/>
            <person name="Brannstrom I.O."/>
            <person name="Guillou S."/>
            <person name="Cros-Aarteil S."/>
            <person name="Calhoun S."/>
            <person name="Kuo A."/>
            <person name="Mondo S."/>
            <person name="Pangilinan J."/>
            <person name="Riley R."/>
            <person name="Labutti K."/>
            <person name="Andreopoulos B."/>
            <person name="Lipzen A."/>
            <person name="Chen C."/>
            <person name="Yanf M."/>
            <person name="Daum C."/>
            <person name="Ng V."/>
            <person name="Clum A."/>
            <person name="Steindorff A."/>
            <person name="Ohm R."/>
            <person name="Martin F."/>
            <person name="Silar P."/>
            <person name="Natvig D."/>
            <person name="Lalanne C."/>
            <person name="Gautier V."/>
            <person name="Ament-Velasquez S.L."/>
            <person name="Kruys A."/>
            <person name="Hutchinson M.I."/>
            <person name="Powell A.J."/>
            <person name="Barry K."/>
            <person name="Miller A.N."/>
            <person name="Grigoriev I.V."/>
            <person name="Debuchy R."/>
            <person name="Gladieux P."/>
            <person name="Thoren M.H."/>
            <person name="Johannesson H."/>
        </authorList>
    </citation>
    <scope>NUCLEOTIDE SEQUENCE</scope>
    <source>
        <strain evidence="7">CBS 168.71</strain>
    </source>
</reference>
<keyword evidence="8" id="KW-1185">Reference proteome</keyword>
<dbReference type="InterPro" id="IPR016169">
    <property type="entry name" value="FAD-bd_PCMH_sub2"/>
</dbReference>
<dbReference type="AlphaFoldDB" id="A0AAE0HMV4"/>
<dbReference type="SUPFAM" id="SSF56176">
    <property type="entry name" value="FAD-binding/transporter-associated domain-like"/>
    <property type="match status" value="1"/>
</dbReference>
<sequence>MGLATLFLTLLVRVLSFHPFLILMASTNGAVQALQAAFPGGQIHVRGSDDYDTLNGGYLSGLESDLKPLLIFQPSSVAEVAGFVDTIRPFATLLDCAIRGAGQQPLPGCANVDNGITLDLALLDDITLTQDNSVVQIGAGARWGAVYPKLDALGLSVTGSRSATGGVGGLALAGGLSFFSSREGFICDNVVNFQVVLSSGKVVDANANENRDLWIALRGGGNNFGIVTRFDFRTFEQGLLWGGNVFYFADKFPCQIDSLVSELKKPNASDQTHIMISIGHSGAMAAAFGAPIMCLNQAYYNEPVENPPVLDPFTKMTPQIDVLNSMSLKNVTAAASEQTAAAQTQVRAAYINIAVKADVATLEAMSDIYTAALPPLYGVAGATLSLTLQPFPTSLLAKSDALGGNVLGLHAADGPIVSVLLLSYWEKRSDDAAVIAFMETTLAQMRADATAKGTIIPYIYMNYAFTGQDVINSYGPANKAKLQAASKKYDPIGLFQRAFPGGFKLFD</sequence>
<dbReference type="RefSeq" id="XP_062662984.1">
    <property type="nucleotide sequence ID" value="XM_062801560.1"/>
</dbReference>
<dbReference type="InterPro" id="IPR036318">
    <property type="entry name" value="FAD-bd_PCMH-like_sf"/>
</dbReference>
<accession>A0AAE0HMV4</accession>
<evidence type="ECO:0000256" key="3">
    <source>
        <dbReference type="ARBA" id="ARBA00022827"/>
    </source>
</evidence>
<dbReference type="InterPro" id="IPR006094">
    <property type="entry name" value="Oxid_FAD_bind_N"/>
</dbReference>
<dbReference type="PANTHER" id="PTHR42973">
    <property type="entry name" value="BINDING OXIDOREDUCTASE, PUTATIVE (AFU_ORTHOLOGUE AFUA_1G17690)-RELATED"/>
    <property type="match status" value="1"/>
</dbReference>
<evidence type="ECO:0000313" key="7">
    <source>
        <dbReference type="EMBL" id="KAK3299470.1"/>
    </source>
</evidence>
<dbReference type="GO" id="GO:0016491">
    <property type="term" value="F:oxidoreductase activity"/>
    <property type="evidence" value="ECO:0007669"/>
    <property type="project" value="UniProtKB-KW"/>
</dbReference>
<keyword evidence="4" id="KW-0560">Oxidoreductase</keyword>
<name>A0AAE0HMV4_9PEZI</name>
<keyword evidence="3" id="KW-0274">FAD</keyword>
<keyword evidence="2" id="KW-0285">Flavoprotein</keyword>
<evidence type="ECO:0000256" key="5">
    <source>
        <dbReference type="SAM" id="SignalP"/>
    </source>
</evidence>
<dbReference type="GO" id="GO:0071949">
    <property type="term" value="F:FAD binding"/>
    <property type="evidence" value="ECO:0007669"/>
    <property type="project" value="InterPro"/>
</dbReference>
<evidence type="ECO:0000313" key="8">
    <source>
        <dbReference type="Proteomes" id="UP001278766"/>
    </source>
</evidence>
<reference evidence="7" key="1">
    <citation type="journal article" date="2023" name="Mol. Phylogenet. Evol.">
        <title>Genome-scale phylogeny and comparative genomics of the fungal order Sordariales.</title>
        <authorList>
            <person name="Hensen N."/>
            <person name="Bonometti L."/>
            <person name="Westerberg I."/>
            <person name="Brannstrom I.O."/>
            <person name="Guillou S."/>
            <person name="Cros-Aarteil S."/>
            <person name="Calhoun S."/>
            <person name="Haridas S."/>
            <person name="Kuo A."/>
            <person name="Mondo S."/>
            <person name="Pangilinan J."/>
            <person name="Riley R."/>
            <person name="LaButti K."/>
            <person name="Andreopoulos B."/>
            <person name="Lipzen A."/>
            <person name="Chen C."/>
            <person name="Yan M."/>
            <person name="Daum C."/>
            <person name="Ng V."/>
            <person name="Clum A."/>
            <person name="Steindorff A."/>
            <person name="Ohm R.A."/>
            <person name="Martin F."/>
            <person name="Silar P."/>
            <person name="Natvig D.O."/>
            <person name="Lalanne C."/>
            <person name="Gautier V."/>
            <person name="Ament-Velasquez S.L."/>
            <person name="Kruys A."/>
            <person name="Hutchinson M.I."/>
            <person name="Powell A.J."/>
            <person name="Barry K."/>
            <person name="Miller A.N."/>
            <person name="Grigoriev I.V."/>
            <person name="Debuchy R."/>
            <person name="Gladieux P."/>
            <person name="Hiltunen Thoren M."/>
            <person name="Johannesson H."/>
        </authorList>
    </citation>
    <scope>NUCLEOTIDE SEQUENCE</scope>
    <source>
        <strain evidence="7">CBS 168.71</strain>
    </source>
</reference>
<comment type="similarity">
    <text evidence="1">Belongs to the oxygen-dependent FAD-linked oxidoreductase family.</text>
</comment>
<proteinExistence type="inferred from homology"/>
<dbReference type="EMBL" id="JAUEPN010000002">
    <property type="protein sequence ID" value="KAK3299470.1"/>
    <property type="molecule type" value="Genomic_DNA"/>
</dbReference>
<gene>
    <name evidence="7" type="ORF">B0H64DRAFT_355604</name>
</gene>
<feature type="signal peptide" evidence="5">
    <location>
        <begin position="1"/>
        <end position="16"/>
    </location>
</feature>
<evidence type="ECO:0000256" key="2">
    <source>
        <dbReference type="ARBA" id="ARBA00022630"/>
    </source>
</evidence>
<evidence type="ECO:0000256" key="1">
    <source>
        <dbReference type="ARBA" id="ARBA00005466"/>
    </source>
</evidence>
<comment type="caution">
    <text evidence="7">The sequence shown here is derived from an EMBL/GenBank/DDBJ whole genome shotgun (WGS) entry which is preliminary data.</text>
</comment>
<evidence type="ECO:0000259" key="6">
    <source>
        <dbReference type="PROSITE" id="PS51387"/>
    </source>
</evidence>
<dbReference type="PROSITE" id="PS51387">
    <property type="entry name" value="FAD_PCMH"/>
    <property type="match status" value="1"/>
</dbReference>
<dbReference type="GeneID" id="87838508"/>